<sequence length="51" mass="5622">MVASAKRNHLKTRFTVKLKAVQVNDLSGCNIGPNFTILHVIPLSSCEGIWL</sequence>
<evidence type="ECO:0000313" key="2">
    <source>
        <dbReference type="Proteomes" id="UP000653454"/>
    </source>
</evidence>
<comment type="caution">
    <text evidence="1">The sequence shown here is derived from an EMBL/GenBank/DDBJ whole genome shotgun (WGS) entry which is preliminary data.</text>
</comment>
<keyword evidence="2" id="KW-1185">Reference proteome</keyword>
<organism evidence="1 2">
    <name type="scientific">Plutella xylostella</name>
    <name type="common">Diamondback moth</name>
    <name type="synonym">Plutella maculipennis</name>
    <dbReference type="NCBI Taxonomy" id="51655"/>
    <lineage>
        <taxon>Eukaryota</taxon>
        <taxon>Metazoa</taxon>
        <taxon>Ecdysozoa</taxon>
        <taxon>Arthropoda</taxon>
        <taxon>Hexapoda</taxon>
        <taxon>Insecta</taxon>
        <taxon>Pterygota</taxon>
        <taxon>Neoptera</taxon>
        <taxon>Endopterygota</taxon>
        <taxon>Lepidoptera</taxon>
        <taxon>Glossata</taxon>
        <taxon>Ditrysia</taxon>
        <taxon>Yponomeutoidea</taxon>
        <taxon>Plutellidae</taxon>
        <taxon>Plutella</taxon>
    </lineage>
</organism>
<dbReference type="AlphaFoldDB" id="A0A8S4GC97"/>
<dbReference type="EMBL" id="CAJHNJ030000141">
    <property type="protein sequence ID" value="CAG9136462.1"/>
    <property type="molecule type" value="Genomic_DNA"/>
</dbReference>
<evidence type="ECO:0000313" key="1">
    <source>
        <dbReference type="EMBL" id="CAG9136462.1"/>
    </source>
</evidence>
<protein>
    <submittedName>
        <fullName evidence="1">(diamondback moth) hypothetical protein</fullName>
    </submittedName>
</protein>
<reference evidence="1" key="1">
    <citation type="submission" date="2020-11" db="EMBL/GenBank/DDBJ databases">
        <authorList>
            <person name="Whiteford S."/>
        </authorList>
    </citation>
    <scope>NUCLEOTIDE SEQUENCE</scope>
</reference>
<gene>
    <name evidence="1" type="ORF">PLXY2_LOCUS14703</name>
</gene>
<proteinExistence type="predicted"/>
<accession>A0A8S4GC97</accession>
<name>A0A8S4GC97_PLUXY</name>
<dbReference type="Proteomes" id="UP000653454">
    <property type="component" value="Unassembled WGS sequence"/>
</dbReference>